<feature type="chain" id="PRO_5041961172" description="Azaphilone pigments biosynthesis cluster protein L N-terminal domain-containing protein" evidence="1">
    <location>
        <begin position="21"/>
        <end position="425"/>
    </location>
</feature>
<dbReference type="AlphaFoldDB" id="A0AAD4KK05"/>
<feature type="domain" description="Azaphilone pigments biosynthesis cluster protein L N-terminal" evidence="2">
    <location>
        <begin position="2"/>
        <end position="213"/>
    </location>
</feature>
<dbReference type="EMBL" id="JAJTJA010000014">
    <property type="protein sequence ID" value="KAH8690226.1"/>
    <property type="molecule type" value="Genomic_DNA"/>
</dbReference>
<reference evidence="3" key="1">
    <citation type="submission" date="2021-12" db="EMBL/GenBank/DDBJ databases">
        <title>Convergent genome expansion in fungi linked to evolution of root-endophyte symbiosis.</title>
        <authorList>
            <consortium name="DOE Joint Genome Institute"/>
            <person name="Ke Y.-H."/>
            <person name="Bonito G."/>
            <person name="Liao H.-L."/>
            <person name="Looney B."/>
            <person name="Rojas-Flechas A."/>
            <person name="Nash J."/>
            <person name="Hameed K."/>
            <person name="Schadt C."/>
            <person name="Martin F."/>
            <person name="Crous P.W."/>
            <person name="Miettinen O."/>
            <person name="Magnuson J.K."/>
            <person name="Labbe J."/>
            <person name="Jacobson D."/>
            <person name="Doktycz M.J."/>
            <person name="Veneault-Fourrey C."/>
            <person name="Kuo A."/>
            <person name="Mondo S."/>
            <person name="Calhoun S."/>
            <person name="Riley R."/>
            <person name="Ohm R."/>
            <person name="LaButti K."/>
            <person name="Andreopoulos B."/>
            <person name="Pangilinan J."/>
            <person name="Nolan M."/>
            <person name="Tritt A."/>
            <person name="Clum A."/>
            <person name="Lipzen A."/>
            <person name="Daum C."/>
            <person name="Barry K."/>
            <person name="Grigoriev I.V."/>
            <person name="Vilgalys R."/>
        </authorList>
    </citation>
    <scope>NUCLEOTIDE SEQUENCE</scope>
    <source>
        <strain evidence="3">PMI_201</strain>
    </source>
</reference>
<organism evidence="3 4">
    <name type="scientific">Talaromyces proteolyticus</name>
    <dbReference type="NCBI Taxonomy" id="1131652"/>
    <lineage>
        <taxon>Eukaryota</taxon>
        <taxon>Fungi</taxon>
        <taxon>Dikarya</taxon>
        <taxon>Ascomycota</taxon>
        <taxon>Pezizomycotina</taxon>
        <taxon>Eurotiomycetes</taxon>
        <taxon>Eurotiomycetidae</taxon>
        <taxon>Eurotiales</taxon>
        <taxon>Trichocomaceae</taxon>
        <taxon>Talaromyces</taxon>
        <taxon>Talaromyces sect. Bacilispori</taxon>
    </lineage>
</organism>
<protein>
    <recommendedName>
        <fullName evidence="2">Azaphilone pigments biosynthesis cluster protein L N-terminal domain-containing protein</fullName>
    </recommendedName>
</protein>
<evidence type="ECO:0000256" key="1">
    <source>
        <dbReference type="SAM" id="SignalP"/>
    </source>
</evidence>
<dbReference type="GeneID" id="70251522"/>
<sequence length="425" mass="47111">MADPISLTAGLLSLITFAFGACQSLFQAVEGFQNQPKDIFQLKSQLQSLKEVLSKLLTLSTDPNADNDTDLAGLKPPLLGCGEACKDLETLIKKCIKHSTEAKPSVRDWARLKVHGDRIKSVQTALSMYKATIGLAVGAATLRTTRVTKQALDEYNALIIRTTKDLKDHLNHVEIRLQNLPLQDITGPGAEENELQRLLKEKHRTDQCLHICQQISESINCGQSALVMKESCPPGNMHYTATTTLEDRSTADEMTFRFLSKCSMSTREAELKLERRLHFIQDKLKSFPADVVNKLDETITECCYQEGQKDALTGCLSICEDAARVSDQARTNVFEDIYAAKKAKQVVISDVGDLISAKRVRAGPNSRQYLGQISNPAVLHLDSDAVEEARGPLSISRTIAKGFNRPNNPIMLLLLVILVTIFWKM</sequence>
<feature type="signal peptide" evidence="1">
    <location>
        <begin position="1"/>
        <end position="20"/>
    </location>
</feature>
<evidence type="ECO:0000259" key="2">
    <source>
        <dbReference type="Pfam" id="PF17111"/>
    </source>
</evidence>
<keyword evidence="1" id="KW-0732">Signal</keyword>
<name>A0AAD4KK05_9EURO</name>
<gene>
    <name evidence="3" type="ORF">BGW36DRAFT_433178</name>
</gene>
<proteinExistence type="predicted"/>
<dbReference type="Pfam" id="PF17111">
    <property type="entry name" value="PigL_N"/>
    <property type="match status" value="1"/>
</dbReference>
<dbReference type="RefSeq" id="XP_046066509.1">
    <property type="nucleotide sequence ID" value="XM_046221235.1"/>
</dbReference>
<accession>A0AAD4KK05</accession>
<dbReference type="InterPro" id="IPR031348">
    <property type="entry name" value="PigL_N"/>
</dbReference>
<evidence type="ECO:0000313" key="3">
    <source>
        <dbReference type="EMBL" id="KAH8690226.1"/>
    </source>
</evidence>
<evidence type="ECO:0000313" key="4">
    <source>
        <dbReference type="Proteomes" id="UP001201262"/>
    </source>
</evidence>
<dbReference type="Proteomes" id="UP001201262">
    <property type="component" value="Unassembled WGS sequence"/>
</dbReference>
<keyword evidence="4" id="KW-1185">Reference proteome</keyword>
<comment type="caution">
    <text evidence="3">The sequence shown here is derived from an EMBL/GenBank/DDBJ whole genome shotgun (WGS) entry which is preliminary data.</text>
</comment>